<protein>
    <submittedName>
        <fullName evidence="1">Uncharacterized protein</fullName>
    </submittedName>
</protein>
<sequence>QTLNNNVRKLVTQIPNLLQSISTLTRYKISDHFNQEDQQSLKIRYNSRQCLRQIQEYGDPQVQSELLKVGYVILLAISFSTAGGIGEEQNKEIWNGLNCIYWFLLDLHKGRNIDQIPSFQPLPQLVRRSEEQIEEEGANEEIETQMKNIGSNGNIKDWANLAKAASLNRFIHKSNLLLRSF</sequence>
<feature type="non-terminal residue" evidence="1">
    <location>
        <position position="1"/>
    </location>
</feature>
<name>A0A5J4TNG4_9EUKA</name>
<dbReference type="EMBL" id="SNRW01028518">
    <property type="protein sequence ID" value="KAA6359353.1"/>
    <property type="molecule type" value="Genomic_DNA"/>
</dbReference>
<proteinExistence type="predicted"/>
<organism evidence="1 2">
    <name type="scientific">Streblomastix strix</name>
    <dbReference type="NCBI Taxonomy" id="222440"/>
    <lineage>
        <taxon>Eukaryota</taxon>
        <taxon>Metamonada</taxon>
        <taxon>Preaxostyla</taxon>
        <taxon>Oxymonadida</taxon>
        <taxon>Streblomastigidae</taxon>
        <taxon>Streblomastix</taxon>
    </lineage>
</organism>
<evidence type="ECO:0000313" key="1">
    <source>
        <dbReference type="EMBL" id="KAA6359353.1"/>
    </source>
</evidence>
<evidence type="ECO:0000313" key="2">
    <source>
        <dbReference type="Proteomes" id="UP000324800"/>
    </source>
</evidence>
<dbReference type="Proteomes" id="UP000324800">
    <property type="component" value="Unassembled WGS sequence"/>
</dbReference>
<dbReference type="AlphaFoldDB" id="A0A5J4TNG4"/>
<reference evidence="1 2" key="1">
    <citation type="submission" date="2019-03" db="EMBL/GenBank/DDBJ databases">
        <title>Single cell metagenomics reveals metabolic interactions within the superorganism composed of flagellate Streblomastix strix and complex community of Bacteroidetes bacteria on its surface.</title>
        <authorList>
            <person name="Treitli S.C."/>
            <person name="Kolisko M."/>
            <person name="Husnik F."/>
            <person name="Keeling P."/>
            <person name="Hampl V."/>
        </authorList>
    </citation>
    <scope>NUCLEOTIDE SEQUENCE [LARGE SCALE GENOMIC DNA]</scope>
    <source>
        <strain evidence="1">ST1C</strain>
    </source>
</reference>
<comment type="caution">
    <text evidence="1">The sequence shown here is derived from an EMBL/GenBank/DDBJ whole genome shotgun (WGS) entry which is preliminary data.</text>
</comment>
<accession>A0A5J4TNG4</accession>
<gene>
    <name evidence="1" type="ORF">EZS28_045120</name>
</gene>